<name>A0AAW0F9J6_9APHY</name>
<evidence type="ECO:0000313" key="3">
    <source>
        <dbReference type="Proteomes" id="UP001385951"/>
    </source>
</evidence>
<dbReference type="AlphaFoldDB" id="A0AAW0F9J6"/>
<evidence type="ECO:0000256" key="1">
    <source>
        <dbReference type="SAM" id="MobiDB-lite"/>
    </source>
</evidence>
<accession>A0AAW0F9J6</accession>
<comment type="caution">
    <text evidence="2">The sequence shown here is derived from an EMBL/GenBank/DDBJ whole genome shotgun (WGS) entry which is preliminary data.</text>
</comment>
<dbReference type="EMBL" id="JASBNA010000110">
    <property type="protein sequence ID" value="KAK7676626.1"/>
    <property type="molecule type" value="Genomic_DNA"/>
</dbReference>
<organism evidence="2 3">
    <name type="scientific">Cerrena zonata</name>
    <dbReference type="NCBI Taxonomy" id="2478898"/>
    <lineage>
        <taxon>Eukaryota</taxon>
        <taxon>Fungi</taxon>
        <taxon>Dikarya</taxon>
        <taxon>Basidiomycota</taxon>
        <taxon>Agaricomycotina</taxon>
        <taxon>Agaricomycetes</taxon>
        <taxon>Polyporales</taxon>
        <taxon>Cerrenaceae</taxon>
        <taxon>Cerrena</taxon>
    </lineage>
</organism>
<proteinExistence type="predicted"/>
<feature type="compositionally biased region" description="Polar residues" evidence="1">
    <location>
        <begin position="278"/>
        <end position="290"/>
    </location>
</feature>
<keyword evidence="3" id="KW-1185">Reference proteome</keyword>
<sequence>MVELIEDDSDDIESSRVLLPNNKRRAPKTEVNPGVSISVTSLPANIQVLWRTHVIPTLLDYAGCSKEPWHFEKTESFIAVLQDILDLVYPEEQYDLNLSTGNKTIKIARQAIHTWRKSLMNEASTATKNYLTSLGNRSTILRFVAHAMKFNNGAAFWAVPCSDGTEVWYSFNMNYCHRLYVHRSQMEHYNQTSFCEQSRLDILPEGALGLAITAVERAFSMWVSGELIKSKDQFSAEKCQTTTKQWMVSVAAAAEEPDDFKEILDNAARYVRISKSDGPTTSNDIANNESGRGAVFKRRK</sequence>
<protein>
    <submittedName>
        <fullName evidence="2">Uncharacterized protein</fullName>
    </submittedName>
</protein>
<gene>
    <name evidence="2" type="ORF">QCA50_020440</name>
</gene>
<dbReference type="Proteomes" id="UP001385951">
    <property type="component" value="Unassembled WGS sequence"/>
</dbReference>
<evidence type="ECO:0000313" key="2">
    <source>
        <dbReference type="EMBL" id="KAK7676626.1"/>
    </source>
</evidence>
<reference evidence="2 3" key="1">
    <citation type="submission" date="2022-09" db="EMBL/GenBank/DDBJ databases">
        <authorList>
            <person name="Palmer J.M."/>
        </authorList>
    </citation>
    <scope>NUCLEOTIDE SEQUENCE [LARGE SCALE GENOMIC DNA]</scope>
    <source>
        <strain evidence="2 3">DSM 7382</strain>
    </source>
</reference>
<feature type="region of interest" description="Disordered" evidence="1">
    <location>
        <begin position="278"/>
        <end position="300"/>
    </location>
</feature>